<evidence type="ECO:0000313" key="1">
    <source>
        <dbReference type="EMBL" id="KAK1639353.1"/>
    </source>
</evidence>
<organism evidence="1 2">
    <name type="scientific">Colletotrichum phormii</name>
    <dbReference type="NCBI Taxonomy" id="359342"/>
    <lineage>
        <taxon>Eukaryota</taxon>
        <taxon>Fungi</taxon>
        <taxon>Dikarya</taxon>
        <taxon>Ascomycota</taxon>
        <taxon>Pezizomycotina</taxon>
        <taxon>Sordariomycetes</taxon>
        <taxon>Hypocreomycetidae</taxon>
        <taxon>Glomerellales</taxon>
        <taxon>Glomerellaceae</taxon>
        <taxon>Colletotrichum</taxon>
        <taxon>Colletotrichum acutatum species complex</taxon>
    </lineage>
</organism>
<sequence>MIQNFCCSSWCSTGHEVIPEKIISTYRMSVFSATYSERGGATGVSVMGSHGKYQMGGGGQRHALLLFCGKSPKLGNGTGKYLFGKGGVGHEFWVRPAGEPLHCYLFWLSDADGDRAVLCCFLAPLLSFHYSRMDYSYYYCSIFRRGRSSISRHWKRLVVVESPCLGTFASISEELCVSG</sequence>
<keyword evidence="2" id="KW-1185">Reference proteome</keyword>
<dbReference type="RefSeq" id="XP_060447960.1">
    <property type="nucleotide sequence ID" value="XM_060582210.1"/>
</dbReference>
<comment type="caution">
    <text evidence="1">The sequence shown here is derived from an EMBL/GenBank/DDBJ whole genome shotgun (WGS) entry which is preliminary data.</text>
</comment>
<proteinExistence type="predicted"/>
<dbReference type="Proteomes" id="UP001243989">
    <property type="component" value="Unassembled WGS sequence"/>
</dbReference>
<dbReference type="EMBL" id="JAHMHQ010000005">
    <property type="protein sequence ID" value="KAK1639353.1"/>
    <property type="molecule type" value="Genomic_DNA"/>
</dbReference>
<accession>A0AAJ0EHK4</accession>
<protein>
    <submittedName>
        <fullName evidence="1">Uncharacterized protein</fullName>
    </submittedName>
</protein>
<dbReference type="AlphaFoldDB" id="A0AAJ0EHK4"/>
<evidence type="ECO:0000313" key="2">
    <source>
        <dbReference type="Proteomes" id="UP001243989"/>
    </source>
</evidence>
<dbReference type="GeneID" id="85467072"/>
<gene>
    <name evidence="1" type="ORF">BDP81DRAFT_176015</name>
</gene>
<name>A0AAJ0EHK4_9PEZI</name>
<reference evidence="1" key="1">
    <citation type="submission" date="2021-06" db="EMBL/GenBank/DDBJ databases">
        <title>Comparative genomics, transcriptomics and evolutionary studies reveal genomic signatures of adaptation to plant cell wall in hemibiotrophic fungi.</title>
        <authorList>
            <consortium name="DOE Joint Genome Institute"/>
            <person name="Baroncelli R."/>
            <person name="Diaz J.F."/>
            <person name="Benocci T."/>
            <person name="Peng M."/>
            <person name="Battaglia E."/>
            <person name="Haridas S."/>
            <person name="Andreopoulos W."/>
            <person name="Labutti K."/>
            <person name="Pangilinan J."/>
            <person name="Floch G.L."/>
            <person name="Makela M.R."/>
            <person name="Henrissat B."/>
            <person name="Grigoriev I.V."/>
            <person name="Crouch J.A."/>
            <person name="De Vries R.P."/>
            <person name="Sukno S.A."/>
            <person name="Thon M.R."/>
        </authorList>
    </citation>
    <scope>NUCLEOTIDE SEQUENCE</scope>
    <source>
        <strain evidence="1">CBS 102054</strain>
    </source>
</reference>